<dbReference type="AlphaFoldDB" id="A0A0V1G8C7"/>
<feature type="non-terminal residue" evidence="1">
    <location>
        <position position="1"/>
    </location>
</feature>
<gene>
    <name evidence="1" type="ORF">T11_1792</name>
</gene>
<comment type="caution">
    <text evidence="1">The sequence shown here is derived from an EMBL/GenBank/DDBJ whole genome shotgun (WGS) entry which is preliminary data.</text>
</comment>
<proteinExistence type="predicted"/>
<keyword evidence="2" id="KW-1185">Reference proteome</keyword>
<reference evidence="1 2" key="1">
    <citation type="submission" date="2015-01" db="EMBL/GenBank/DDBJ databases">
        <title>Evolution of Trichinella species and genotypes.</title>
        <authorList>
            <person name="Korhonen P.K."/>
            <person name="Edoardo P."/>
            <person name="Giuseppe L.R."/>
            <person name="Gasser R.B."/>
        </authorList>
    </citation>
    <scope>NUCLEOTIDE SEQUENCE [LARGE SCALE GENOMIC DNA]</scope>
    <source>
        <strain evidence="1">ISS1029</strain>
    </source>
</reference>
<dbReference type="EMBL" id="JYDP01005166">
    <property type="protein sequence ID" value="KRY94348.1"/>
    <property type="molecule type" value="Genomic_DNA"/>
</dbReference>
<evidence type="ECO:0000313" key="1">
    <source>
        <dbReference type="EMBL" id="KRY94348.1"/>
    </source>
</evidence>
<accession>A0A0V1G8C7</accession>
<name>A0A0V1G8C7_9BILA</name>
<organism evidence="1 2">
    <name type="scientific">Trichinella zimbabwensis</name>
    <dbReference type="NCBI Taxonomy" id="268475"/>
    <lineage>
        <taxon>Eukaryota</taxon>
        <taxon>Metazoa</taxon>
        <taxon>Ecdysozoa</taxon>
        <taxon>Nematoda</taxon>
        <taxon>Enoplea</taxon>
        <taxon>Dorylaimia</taxon>
        <taxon>Trichinellida</taxon>
        <taxon>Trichinellidae</taxon>
        <taxon>Trichinella</taxon>
    </lineage>
</organism>
<protein>
    <submittedName>
        <fullName evidence="1">Uncharacterized protein</fullName>
    </submittedName>
</protein>
<evidence type="ECO:0000313" key="2">
    <source>
        <dbReference type="Proteomes" id="UP000055024"/>
    </source>
</evidence>
<sequence length="56" mass="6263">LQPHKAYRFSFGVTNASGLEPKEGFITTSTVNSHIFTGDRYLEQEVNSVKKKESMG</sequence>
<dbReference type="Proteomes" id="UP000055024">
    <property type="component" value="Unassembled WGS sequence"/>
</dbReference>